<dbReference type="EMBL" id="AP018586">
    <property type="protein sequence ID" value="BBD91594.1"/>
    <property type="molecule type" value="Genomic_DNA"/>
</dbReference>
<dbReference type="Pfam" id="PF02597">
    <property type="entry name" value="ThiS"/>
    <property type="match status" value="1"/>
</dbReference>
<keyword evidence="2" id="KW-1185">Reference proteome</keyword>
<sequence>MKCIINGDTFSFDHEQSIHDVLTSLELDPTRVIVEFNKALIKQDAYHEHTVREDDRLELLEIVGGG</sequence>
<proteinExistence type="predicted"/>
<dbReference type="PANTHER" id="PTHR34472">
    <property type="entry name" value="SULFUR CARRIER PROTEIN THIS"/>
    <property type="match status" value="1"/>
</dbReference>
<dbReference type="CDD" id="cd00565">
    <property type="entry name" value="Ubl_ThiS"/>
    <property type="match status" value="1"/>
</dbReference>
<accession>A0ABM7FN76</accession>
<evidence type="ECO:0000313" key="2">
    <source>
        <dbReference type="Proteomes" id="UP000274772"/>
    </source>
</evidence>
<dbReference type="RefSeq" id="WP_002444251.1">
    <property type="nucleotide sequence ID" value="NZ_AP018585.1"/>
</dbReference>
<organism evidence="1 2">
    <name type="scientific">Staphylococcus caprae</name>
    <dbReference type="NCBI Taxonomy" id="29380"/>
    <lineage>
        <taxon>Bacteria</taxon>
        <taxon>Bacillati</taxon>
        <taxon>Bacillota</taxon>
        <taxon>Bacilli</taxon>
        <taxon>Bacillales</taxon>
        <taxon>Staphylococcaceae</taxon>
        <taxon>Staphylococcus</taxon>
    </lineage>
</organism>
<protein>
    <submittedName>
        <fullName evidence="1">ThiS family protein</fullName>
    </submittedName>
</protein>
<reference evidence="1 2" key="1">
    <citation type="submission" date="2018-05" db="EMBL/GenBank/DDBJ databases">
        <title>Complete genome sequencing of three human clinical isolates of Staphylococcus caprae reveals virulence factors similar to those of S. epidermidis and S. capitis.</title>
        <authorList>
            <person name="Watanabe S."/>
            <person name="Cui L."/>
        </authorList>
    </citation>
    <scope>NUCLEOTIDE SEQUENCE [LARGE SCALE GENOMIC DNA]</scope>
    <source>
        <strain evidence="1 2">JMUB590</strain>
    </source>
</reference>
<gene>
    <name evidence="1" type="ORF">JMUB590_0484</name>
</gene>
<dbReference type="NCBIfam" id="TIGR01683">
    <property type="entry name" value="thiS"/>
    <property type="match status" value="1"/>
</dbReference>
<dbReference type="InterPro" id="IPR010035">
    <property type="entry name" value="Thi_S"/>
</dbReference>
<dbReference type="InterPro" id="IPR003749">
    <property type="entry name" value="ThiS/MoaD-like"/>
</dbReference>
<dbReference type="PANTHER" id="PTHR34472:SF1">
    <property type="entry name" value="SULFUR CARRIER PROTEIN THIS"/>
    <property type="match status" value="1"/>
</dbReference>
<dbReference type="InterPro" id="IPR012675">
    <property type="entry name" value="Beta-grasp_dom_sf"/>
</dbReference>
<dbReference type="InterPro" id="IPR016155">
    <property type="entry name" value="Mopterin_synth/thiamin_S_b"/>
</dbReference>
<dbReference type="SUPFAM" id="SSF54285">
    <property type="entry name" value="MoaD/ThiS"/>
    <property type="match status" value="1"/>
</dbReference>
<dbReference type="GeneID" id="58050254"/>
<dbReference type="Gene3D" id="3.10.20.30">
    <property type="match status" value="1"/>
</dbReference>
<evidence type="ECO:0000313" key="1">
    <source>
        <dbReference type="EMBL" id="BBD91594.1"/>
    </source>
</evidence>
<name>A0ABM7FN76_9STAP</name>
<dbReference type="Proteomes" id="UP000274772">
    <property type="component" value="Chromosome"/>
</dbReference>